<organism evidence="3 4">
    <name type="scientific">Pseudomonas aeruginosa</name>
    <dbReference type="NCBI Taxonomy" id="287"/>
    <lineage>
        <taxon>Bacteria</taxon>
        <taxon>Pseudomonadati</taxon>
        <taxon>Pseudomonadota</taxon>
        <taxon>Gammaproteobacteria</taxon>
        <taxon>Pseudomonadales</taxon>
        <taxon>Pseudomonadaceae</taxon>
        <taxon>Pseudomonas</taxon>
    </lineage>
</organism>
<feature type="non-terminal residue" evidence="3">
    <location>
        <position position="143"/>
    </location>
</feature>
<comment type="cofactor">
    <cofactor evidence="2">
        <name>pyridoxal 5'-phosphate</name>
        <dbReference type="ChEBI" id="CHEBI:597326"/>
    </cofactor>
</comment>
<keyword evidence="2" id="KW-0119">Carbohydrate metabolism</keyword>
<protein>
    <recommendedName>
        <fullName evidence="2">Alpha-1,4 glucan phosphorylase</fullName>
        <ecNumber evidence="2">2.4.1.1</ecNumber>
    </recommendedName>
</protein>
<comment type="caution">
    <text evidence="3">The sequence shown here is derived from an EMBL/GenBank/DDBJ whole genome shotgun (WGS) entry which is preliminary data.</text>
</comment>
<dbReference type="AlphaFoldDB" id="A0A367LY72"/>
<comment type="similarity">
    <text evidence="1 2">Belongs to the glycogen phosphorylase family.</text>
</comment>
<name>A0A367LY72_PSEAI</name>
<dbReference type="Proteomes" id="UP000253594">
    <property type="component" value="Unassembled WGS sequence"/>
</dbReference>
<dbReference type="GO" id="GO:0008184">
    <property type="term" value="F:glycogen phosphorylase activity"/>
    <property type="evidence" value="ECO:0007669"/>
    <property type="project" value="InterPro"/>
</dbReference>
<dbReference type="Gene3D" id="3.40.50.2000">
    <property type="entry name" value="Glycogen Phosphorylase B"/>
    <property type="match status" value="1"/>
</dbReference>
<proteinExistence type="inferred from homology"/>
<dbReference type="InterPro" id="IPR000811">
    <property type="entry name" value="Glyco_trans_35"/>
</dbReference>
<dbReference type="SUPFAM" id="SSF53756">
    <property type="entry name" value="UDP-Glycosyltransferase/glycogen phosphorylase"/>
    <property type="match status" value="1"/>
</dbReference>
<evidence type="ECO:0000256" key="2">
    <source>
        <dbReference type="RuleBase" id="RU000587"/>
    </source>
</evidence>
<gene>
    <name evidence="3" type="ORF">DT376_37300</name>
</gene>
<comment type="catalytic activity">
    <reaction evidence="2">
        <text>[(1-&gt;4)-alpha-D-glucosyl](n) + phosphate = [(1-&gt;4)-alpha-D-glucosyl](n-1) + alpha-D-glucose 1-phosphate</text>
        <dbReference type="Rhea" id="RHEA:41732"/>
        <dbReference type="Rhea" id="RHEA-COMP:9584"/>
        <dbReference type="Rhea" id="RHEA-COMP:9586"/>
        <dbReference type="ChEBI" id="CHEBI:15444"/>
        <dbReference type="ChEBI" id="CHEBI:43474"/>
        <dbReference type="ChEBI" id="CHEBI:58601"/>
        <dbReference type="EC" id="2.4.1.1"/>
    </reaction>
</comment>
<dbReference type="GO" id="GO:0030170">
    <property type="term" value="F:pyridoxal phosphate binding"/>
    <property type="evidence" value="ECO:0007669"/>
    <property type="project" value="TreeGrafter"/>
</dbReference>
<evidence type="ECO:0000256" key="1">
    <source>
        <dbReference type="ARBA" id="ARBA00006047"/>
    </source>
</evidence>
<accession>A0A367LY72</accession>
<comment type="function">
    <text evidence="2">Allosteric enzyme that catalyzes the rate-limiting step in glycogen catabolism, the phosphorolytic cleavage of glycogen to produce glucose-1-phosphate, and plays a central role in maintaining cellular and organismal glucose homeostasis.</text>
</comment>
<dbReference type="PANTHER" id="PTHR11468">
    <property type="entry name" value="GLYCOGEN PHOSPHORYLASE"/>
    <property type="match status" value="1"/>
</dbReference>
<feature type="non-terminal residue" evidence="3">
    <location>
        <position position="1"/>
    </location>
</feature>
<sequence>HWEEATPQGEAPARKRVYYLSLEFLIGRLLLDNLGNLGLLEETRQALAELGVDLQRIVALEPDAALGNGGLGRLAACFMESMASLDIPAHGYGIRYEHGLFRQVLTDGWQQEQTETWLDFGNPWEFERPEVSYYIDFGGSVQV</sequence>
<reference evidence="3 4" key="1">
    <citation type="submission" date="2018-07" db="EMBL/GenBank/DDBJ databases">
        <title>Mechanisms of high-level aminoglycoside resistance among Gram-negative pathogens in Brazil.</title>
        <authorList>
            <person name="Ballaben A.S."/>
            <person name="Darini A.L.C."/>
            <person name="Doi Y."/>
        </authorList>
    </citation>
    <scope>NUCLEOTIDE SEQUENCE [LARGE SCALE GENOMIC DNA]</scope>
    <source>
        <strain evidence="3 4">B2-305</strain>
    </source>
</reference>
<keyword evidence="2" id="KW-0663">Pyridoxal phosphate</keyword>
<keyword evidence="2" id="KW-0808">Transferase</keyword>
<dbReference type="GO" id="GO:0005980">
    <property type="term" value="P:glycogen catabolic process"/>
    <property type="evidence" value="ECO:0007669"/>
    <property type="project" value="TreeGrafter"/>
</dbReference>
<evidence type="ECO:0000313" key="3">
    <source>
        <dbReference type="EMBL" id="RCI69931.1"/>
    </source>
</evidence>
<dbReference type="PANTHER" id="PTHR11468:SF3">
    <property type="entry name" value="GLYCOGEN PHOSPHORYLASE, LIVER FORM"/>
    <property type="match status" value="1"/>
</dbReference>
<dbReference type="GO" id="GO:0005737">
    <property type="term" value="C:cytoplasm"/>
    <property type="evidence" value="ECO:0007669"/>
    <property type="project" value="TreeGrafter"/>
</dbReference>
<dbReference type="EC" id="2.4.1.1" evidence="2"/>
<keyword evidence="2" id="KW-0328">Glycosyltransferase</keyword>
<dbReference type="Pfam" id="PF00343">
    <property type="entry name" value="Phosphorylase"/>
    <property type="match status" value="1"/>
</dbReference>
<dbReference type="EMBL" id="QORE01002582">
    <property type="protein sequence ID" value="RCI69931.1"/>
    <property type="molecule type" value="Genomic_DNA"/>
</dbReference>
<evidence type="ECO:0000313" key="4">
    <source>
        <dbReference type="Proteomes" id="UP000253594"/>
    </source>
</evidence>